<evidence type="ECO:0000313" key="1">
    <source>
        <dbReference type="EMBL" id="CAG8810466.1"/>
    </source>
</evidence>
<dbReference type="Proteomes" id="UP000789396">
    <property type="component" value="Unassembled WGS sequence"/>
</dbReference>
<feature type="non-terminal residue" evidence="1">
    <location>
        <position position="58"/>
    </location>
</feature>
<dbReference type="EMBL" id="CAJVPZ010084132">
    <property type="protein sequence ID" value="CAG8810466.1"/>
    <property type="molecule type" value="Genomic_DNA"/>
</dbReference>
<keyword evidence="2" id="KW-1185">Reference proteome</keyword>
<proteinExistence type="predicted"/>
<gene>
    <name evidence="1" type="ORF">RFULGI_LOCUS18698</name>
</gene>
<accession>A0A9N9K3S1</accession>
<organism evidence="1 2">
    <name type="scientific">Racocetra fulgida</name>
    <dbReference type="NCBI Taxonomy" id="60492"/>
    <lineage>
        <taxon>Eukaryota</taxon>
        <taxon>Fungi</taxon>
        <taxon>Fungi incertae sedis</taxon>
        <taxon>Mucoromycota</taxon>
        <taxon>Glomeromycotina</taxon>
        <taxon>Glomeromycetes</taxon>
        <taxon>Diversisporales</taxon>
        <taxon>Gigasporaceae</taxon>
        <taxon>Racocetra</taxon>
    </lineage>
</organism>
<comment type="caution">
    <text evidence="1">The sequence shown here is derived from an EMBL/GenBank/DDBJ whole genome shotgun (WGS) entry which is preliminary data.</text>
</comment>
<sequence>NNDGIQTPSLGINFAGADPDVVCLGINMNNRTFVFCTNMEKKDGASLRKISEILIIII</sequence>
<name>A0A9N9K3S1_9GLOM</name>
<evidence type="ECO:0000313" key="2">
    <source>
        <dbReference type="Proteomes" id="UP000789396"/>
    </source>
</evidence>
<dbReference type="AlphaFoldDB" id="A0A9N9K3S1"/>
<reference evidence="1" key="1">
    <citation type="submission" date="2021-06" db="EMBL/GenBank/DDBJ databases">
        <authorList>
            <person name="Kallberg Y."/>
            <person name="Tangrot J."/>
            <person name="Rosling A."/>
        </authorList>
    </citation>
    <scope>NUCLEOTIDE SEQUENCE</scope>
    <source>
        <strain evidence="1">IN212</strain>
    </source>
</reference>
<feature type="non-terminal residue" evidence="1">
    <location>
        <position position="1"/>
    </location>
</feature>
<protein>
    <submittedName>
        <fullName evidence="1">17311_t:CDS:1</fullName>
    </submittedName>
</protein>